<sequence>MTSPDINQIFSELQRVFALIRKEQTEILMQSILKADRVFVAGAGRSGLMMRAFAMRMMHLGLNVYVVGETTTPNISQGDLLIVGSGSGATGSLVHMAERAKKYQAGVALITIYPESPIGRIADHIVEIAASTPKSEQKAASVSVQPMGSLFEQVLLLYLDWLVMQGMVAKNKDEGQMFARHANLE</sequence>
<organism evidence="3 4">
    <name type="scientific">Cohnella terricola</name>
    <dbReference type="NCBI Taxonomy" id="1289167"/>
    <lineage>
        <taxon>Bacteria</taxon>
        <taxon>Bacillati</taxon>
        <taxon>Bacillota</taxon>
        <taxon>Bacilli</taxon>
        <taxon>Bacillales</taxon>
        <taxon>Paenibacillaceae</taxon>
        <taxon>Cohnella</taxon>
    </lineage>
</organism>
<dbReference type="Proteomes" id="UP000316330">
    <property type="component" value="Unassembled WGS sequence"/>
</dbReference>
<comment type="similarity">
    <text evidence="1">Belongs to the SIS family. PHI subfamily.</text>
</comment>
<dbReference type="EMBL" id="VNJJ01000017">
    <property type="protein sequence ID" value="TVX96247.1"/>
    <property type="molecule type" value="Genomic_DNA"/>
</dbReference>
<dbReference type="CDD" id="cd05005">
    <property type="entry name" value="SIS_PHI"/>
    <property type="match status" value="1"/>
</dbReference>
<dbReference type="SUPFAM" id="SSF53697">
    <property type="entry name" value="SIS domain"/>
    <property type="match status" value="1"/>
</dbReference>
<dbReference type="InterPro" id="IPR046348">
    <property type="entry name" value="SIS_dom_sf"/>
</dbReference>
<dbReference type="Gene3D" id="3.40.50.10490">
    <property type="entry name" value="Glucose-6-phosphate isomerase like protein, domain 1"/>
    <property type="match status" value="1"/>
</dbReference>
<dbReference type="GO" id="GO:1901135">
    <property type="term" value="P:carbohydrate derivative metabolic process"/>
    <property type="evidence" value="ECO:0007669"/>
    <property type="project" value="InterPro"/>
</dbReference>
<dbReference type="PANTHER" id="PTHR43443:SF1">
    <property type="entry name" value="3-HEXULOSE-6-PHOSPHATE ISOMERASE"/>
    <property type="match status" value="1"/>
</dbReference>
<dbReference type="NCBIfam" id="TIGR03127">
    <property type="entry name" value="RuMP_HxlB"/>
    <property type="match status" value="1"/>
</dbReference>
<keyword evidence="4" id="KW-1185">Reference proteome</keyword>
<dbReference type="InterPro" id="IPR001347">
    <property type="entry name" value="SIS_dom"/>
</dbReference>
<reference evidence="3 4" key="1">
    <citation type="submission" date="2019-07" db="EMBL/GenBank/DDBJ databases">
        <authorList>
            <person name="Kim J."/>
        </authorList>
    </citation>
    <scope>NUCLEOTIDE SEQUENCE [LARGE SCALE GENOMIC DNA]</scope>
    <source>
        <strain evidence="3 4">G13</strain>
    </source>
</reference>
<keyword evidence="3" id="KW-0413">Isomerase</keyword>
<dbReference type="RefSeq" id="WP_144706291.1">
    <property type="nucleotide sequence ID" value="NZ_VNJJ01000017.1"/>
</dbReference>
<dbReference type="OrthoDB" id="9797832at2"/>
<evidence type="ECO:0000313" key="4">
    <source>
        <dbReference type="Proteomes" id="UP000316330"/>
    </source>
</evidence>
<accession>A0A559J8R6</accession>
<dbReference type="Pfam" id="PF01380">
    <property type="entry name" value="SIS"/>
    <property type="match status" value="1"/>
</dbReference>
<dbReference type="PROSITE" id="PS51464">
    <property type="entry name" value="SIS"/>
    <property type="match status" value="1"/>
</dbReference>
<gene>
    <name evidence="3" type="primary">hxlB</name>
    <name evidence="3" type="ORF">FPZ45_21300</name>
</gene>
<proteinExistence type="inferred from homology"/>
<dbReference type="InterPro" id="IPR017552">
    <property type="entry name" value="PHI/rmpB"/>
</dbReference>
<dbReference type="GO" id="GO:0016853">
    <property type="term" value="F:isomerase activity"/>
    <property type="evidence" value="ECO:0007669"/>
    <property type="project" value="UniProtKB-KW"/>
</dbReference>
<dbReference type="PANTHER" id="PTHR43443">
    <property type="entry name" value="3-HEXULOSE-6-PHOSPHATE ISOMERASE"/>
    <property type="match status" value="1"/>
</dbReference>
<evidence type="ECO:0000256" key="1">
    <source>
        <dbReference type="ARBA" id="ARBA00009235"/>
    </source>
</evidence>
<feature type="domain" description="SIS" evidence="2">
    <location>
        <begin position="28"/>
        <end position="172"/>
    </location>
</feature>
<evidence type="ECO:0000259" key="2">
    <source>
        <dbReference type="PROSITE" id="PS51464"/>
    </source>
</evidence>
<name>A0A559J8R6_9BACL</name>
<protein>
    <submittedName>
        <fullName evidence="3">6-phospho-3-hexuloisomerase</fullName>
    </submittedName>
</protein>
<comment type="caution">
    <text evidence="3">The sequence shown here is derived from an EMBL/GenBank/DDBJ whole genome shotgun (WGS) entry which is preliminary data.</text>
</comment>
<dbReference type="GO" id="GO:0097367">
    <property type="term" value="F:carbohydrate derivative binding"/>
    <property type="evidence" value="ECO:0007669"/>
    <property type="project" value="InterPro"/>
</dbReference>
<evidence type="ECO:0000313" key="3">
    <source>
        <dbReference type="EMBL" id="TVX96247.1"/>
    </source>
</evidence>
<dbReference type="AlphaFoldDB" id="A0A559J8R6"/>